<dbReference type="InterPro" id="IPR028994">
    <property type="entry name" value="Integrin_alpha_N"/>
</dbReference>
<reference evidence="4 5" key="1">
    <citation type="journal article" date="2012" name="Genome Biol.">
        <title>Genome and low-iron response of an oceanic diatom adapted to chronic iron limitation.</title>
        <authorList>
            <person name="Lommer M."/>
            <person name="Specht M."/>
            <person name="Roy A.S."/>
            <person name="Kraemer L."/>
            <person name="Andreson R."/>
            <person name="Gutowska M.A."/>
            <person name="Wolf J."/>
            <person name="Bergner S.V."/>
            <person name="Schilhabel M.B."/>
            <person name="Klostermeier U.C."/>
            <person name="Beiko R.G."/>
            <person name="Rosenstiel P."/>
            <person name="Hippler M."/>
            <person name="Laroche J."/>
        </authorList>
    </citation>
    <scope>NUCLEOTIDE SEQUENCE [LARGE SCALE GENOMIC DNA]</scope>
    <source>
        <strain evidence="4 5">CCMP1005</strain>
    </source>
</reference>
<feature type="region of interest" description="Disordered" evidence="2">
    <location>
        <begin position="1"/>
        <end position="103"/>
    </location>
</feature>
<keyword evidence="1" id="KW-0732">Signal</keyword>
<organism evidence="4 5">
    <name type="scientific">Thalassiosira oceanica</name>
    <name type="common">Marine diatom</name>
    <dbReference type="NCBI Taxonomy" id="159749"/>
    <lineage>
        <taxon>Eukaryota</taxon>
        <taxon>Sar</taxon>
        <taxon>Stramenopiles</taxon>
        <taxon>Ochrophyta</taxon>
        <taxon>Bacillariophyta</taxon>
        <taxon>Coscinodiscophyceae</taxon>
        <taxon>Thalassiosirophycidae</taxon>
        <taxon>Thalassiosirales</taxon>
        <taxon>Thalassiosiraceae</taxon>
        <taxon>Thalassiosira</taxon>
    </lineage>
</organism>
<keyword evidence="3" id="KW-0472">Membrane</keyword>
<evidence type="ECO:0000256" key="3">
    <source>
        <dbReference type="SAM" id="Phobius"/>
    </source>
</evidence>
<comment type="caution">
    <text evidence="4">The sequence shown here is derived from an EMBL/GenBank/DDBJ whole genome shotgun (WGS) entry which is preliminary data.</text>
</comment>
<name>K0RCM3_THAOC</name>
<gene>
    <name evidence="4" type="ORF">THAOC_34494</name>
</gene>
<dbReference type="OrthoDB" id="188207at2759"/>
<dbReference type="PANTHER" id="PTHR36220:SF1">
    <property type="entry name" value="GAMMA TUBULIN COMPLEX COMPONENT C-TERMINAL DOMAIN-CONTAINING PROTEIN"/>
    <property type="match status" value="1"/>
</dbReference>
<keyword evidence="3" id="KW-1133">Transmembrane helix</keyword>
<keyword evidence="5" id="KW-1185">Reference proteome</keyword>
<evidence type="ECO:0000313" key="4">
    <source>
        <dbReference type="EMBL" id="EJK46821.1"/>
    </source>
</evidence>
<dbReference type="AlphaFoldDB" id="K0RCM3"/>
<dbReference type="Proteomes" id="UP000266841">
    <property type="component" value="Unassembled WGS sequence"/>
</dbReference>
<feature type="region of interest" description="Disordered" evidence="2">
    <location>
        <begin position="115"/>
        <end position="138"/>
    </location>
</feature>
<protein>
    <submittedName>
        <fullName evidence="4">Uncharacterized protein</fullName>
    </submittedName>
</protein>
<feature type="compositionally biased region" description="Basic and acidic residues" evidence="2">
    <location>
        <begin position="210"/>
        <end position="230"/>
    </location>
</feature>
<proteinExistence type="predicted"/>
<dbReference type="PANTHER" id="PTHR36220">
    <property type="entry name" value="UNNAMED PRODUCT"/>
    <property type="match status" value="1"/>
</dbReference>
<feature type="non-terminal residue" evidence="4">
    <location>
        <position position="593"/>
    </location>
</feature>
<dbReference type="Pfam" id="PF14312">
    <property type="entry name" value="FG-GAP_2"/>
    <property type="match status" value="3"/>
</dbReference>
<accession>K0RCM3</accession>
<feature type="transmembrane region" description="Helical" evidence="3">
    <location>
        <begin position="329"/>
        <end position="349"/>
    </location>
</feature>
<keyword evidence="3" id="KW-0812">Transmembrane</keyword>
<evidence type="ECO:0000256" key="2">
    <source>
        <dbReference type="SAM" id="MobiDB-lite"/>
    </source>
</evidence>
<evidence type="ECO:0000313" key="5">
    <source>
        <dbReference type="Proteomes" id="UP000266841"/>
    </source>
</evidence>
<sequence>MASESASPDDYMDRDAALPQRPSPPDAAARTAQETGGCSDIGDSTAAPQDAPRDGMTAPAVSALNDDDPPTLVRQAVDHGRESVGPQLHDGPPGPPCFPLEFDDSLAKGDVVCQEEEADGPQLHHGPPGPPFFPHEFDDSLAKGVENELERSPSDHARDYASAVPVANAAAVGPSMLEGAGTAASTIRALDDDDPPIPVLHVFDDSLAKRAENESEQSSSDHARDNESTEHSTTGASVANAAAEGPSVVEDAEEGRVSLQGAAPPTSPLTETAVNATVFHNPPSSGRSTFVAEAYRFDGGRVYEAELAEPQAAEPQPLQAILPFYQRKGYASVMIAVTLLAVVIAVVLLSKNFDGNTGDAGDEEKNDAVLISVVPQPSPPPGGDSVTGQSALKSLVPSSAPVFNIPFGSVDQKPTPFMATDPDTPQPILSNIPTLNQAFISLPPTSIVGSVQVFRPSVSTLDSSLKLLAPDGAAYDYFGRSAAIFQDTIVVCAWGDDDNGDRSGSAHVFVRSGGEWSHQAKLLAPDGARYDAFGQTVAIYGDTIVVGTQHDGDQGGDNGSAHVFVRSGEIWAHEAKLLAPDGVAGDRFGDSVA</sequence>
<dbReference type="InterPro" id="IPR013517">
    <property type="entry name" value="FG-GAP"/>
</dbReference>
<dbReference type="EMBL" id="AGNL01047513">
    <property type="protein sequence ID" value="EJK46821.1"/>
    <property type="molecule type" value="Genomic_DNA"/>
</dbReference>
<dbReference type="Gene3D" id="2.130.10.130">
    <property type="entry name" value="Integrin alpha, N-terminal"/>
    <property type="match status" value="1"/>
</dbReference>
<evidence type="ECO:0000256" key="1">
    <source>
        <dbReference type="ARBA" id="ARBA00022729"/>
    </source>
</evidence>
<feature type="region of interest" description="Disordered" evidence="2">
    <location>
        <begin position="210"/>
        <end position="269"/>
    </location>
</feature>